<dbReference type="Gene3D" id="1.10.10.10">
    <property type="entry name" value="Winged helix-like DNA-binding domain superfamily/Winged helix DNA-binding domain"/>
    <property type="match status" value="1"/>
</dbReference>
<keyword evidence="3" id="KW-1185">Reference proteome</keyword>
<dbReference type="SUPFAM" id="SSF52540">
    <property type="entry name" value="P-loop containing nucleoside triphosphate hydrolases"/>
    <property type="match status" value="1"/>
</dbReference>
<dbReference type="PANTHER" id="PTHR47691">
    <property type="entry name" value="REGULATOR-RELATED"/>
    <property type="match status" value="1"/>
</dbReference>
<sequence>MSEVNSGGDNGPAAPGEFVGRHAELRRIEALLSSSSARLITLVGPGGIGKTTLAVEAVRRYRGAARHPVYWTRLARLVPGAETGAVAEEVLLSVAKNGIAGRSAWDGLVEIFADGFVEGEAHRTILVLDNCEHVLAGVGPLVIGLLQAAPGLTIVATSREPIGWIDEQLVTVPPLSSAHALELFRRRAERTGRPIPEDPGQLDIATRICGHVDNNPLFIRLAAARLLHRPPAIVLRELSGDTDDRRLQWTHGARGGVGERHRSVRDVIAWSYGLCTAQEQLLLDRLSVFATGCDAEDDETPCGGAEVDAIVAVCADAALPAERIGGLLERLVERSLLSARITASTVRYYLLESVRVFVRDRLSARGDHLDEARLLARHRRHYRDRVASGPSFWYGPREQEWIDWARAAWDNILIAIETSLADPEEAVVGLETAATLMALRVPFITGSNRAITSLTEQALEVTAQVEPPPTRLRINATALVGWIAIWQGRHAYTAQLLDECAAECLPDARLRRRWRETTATDAGLPAAVEFTWGLELLLIHLDIRAVDVLARARRKFAVLGDRAGEQRSELFEALTYANLGEADVALAAARRHLDRAVASDAGWATSWAELAWMIAVSRHGDAREAVTLGNSILERLLITGDTWTAGWVAHFIMMALTYLLSARIEAGDTDSAEAIAAATEIAHLQGGIATLHRSMGIVADRVTLVARGTAQAVAAVTAVIGAEAHEAAVQRGARLRPERDELQLLLLGRLPADRLLPARRPQARSTASRWDELTPAEREVAVLAAAGWANSAIAARRGSSIRTVDAQVATVRRKLMAATRADISWHVPDHLEERIRLESQRRPARTRTRP</sequence>
<accession>A0ABU6AQ28</accession>
<evidence type="ECO:0000313" key="2">
    <source>
        <dbReference type="EMBL" id="MEB3509467.1"/>
    </source>
</evidence>
<evidence type="ECO:0000259" key="1">
    <source>
        <dbReference type="PROSITE" id="PS50043"/>
    </source>
</evidence>
<dbReference type="PANTHER" id="PTHR47691:SF3">
    <property type="entry name" value="HTH-TYPE TRANSCRIPTIONAL REGULATOR RV0890C-RELATED"/>
    <property type="match status" value="1"/>
</dbReference>
<dbReference type="CDD" id="cd06170">
    <property type="entry name" value="LuxR_C_like"/>
    <property type="match status" value="1"/>
</dbReference>
<dbReference type="InterPro" id="IPR027417">
    <property type="entry name" value="P-loop_NTPase"/>
</dbReference>
<dbReference type="RefSeq" id="WP_195077524.1">
    <property type="nucleotide sequence ID" value="NZ_JAYESH010000001.1"/>
</dbReference>
<dbReference type="InterPro" id="IPR000792">
    <property type="entry name" value="Tscrpt_reg_LuxR_C"/>
</dbReference>
<feature type="domain" description="HTH luxR-type" evidence="1">
    <location>
        <begin position="766"/>
        <end position="831"/>
    </location>
</feature>
<dbReference type="SUPFAM" id="SSF46894">
    <property type="entry name" value="C-terminal effector domain of the bipartite response regulators"/>
    <property type="match status" value="1"/>
</dbReference>
<dbReference type="InterPro" id="IPR036388">
    <property type="entry name" value="WH-like_DNA-bd_sf"/>
</dbReference>
<name>A0ABU6AQ28_9NOCA</name>
<protein>
    <submittedName>
        <fullName evidence="2">LuxR C-terminal-related transcriptional regulator</fullName>
    </submittedName>
</protein>
<evidence type="ECO:0000313" key="3">
    <source>
        <dbReference type="Proteomes" id="UP001348098"/>
    </source>
</evidence>
<dbReference type="Proteomes" id="UP001348098">
    <property type="component" value="Unassembled WGS sequence"/>
</dbReference>
<dbReference type="PROSITE" id="PS50043">
    <property type="entry name" value="HTH_LUXR_2"/>
    <property type="match status" value="1"/>
</dbReference>
<reference evidence="2 3" key="1">
    <citation type="submission" date="2023-12" db="EMBL/GenBank/DDBJ databases">
        <title>novel species in genus Nocarida.</title>
        <authorList>
            <person name="Li Z."/>
        </authorList>
    </citation>
    <scope>NUCLEOTIDE SEQUENCE [LARGE SCALE GENOMIC DNA]</scope>
    <source>
        <strain evidence="2 3">CDC186</strain>
    </source>
</reference>
<organism evidence="2 3">
    <name type="scientific">Nocardia implantans</name>
    <dbReference type="NCBI Taxonomy" id="3108168"/>
    <lineage>
        <taxon>Bacteria</taxon>
        <taxon>Bacillati</taxon>
        <taxon>Actinomycetota</taxon>
        <taxon>Actinomycetes</taxon>
        <taxon>Mycobacteriales</taxon>
        <taxon>Nocardiaceae</taxon>
        <taxon>Nocardia</taxon>
    </lineage>
</organism>
<comment type="caution">
    <text evidence="2">The sequence shown here is derived from an EMBL/GenBank/DDBJ whole genome shotgun (WGS) entry which is preliminary data.</text>
</comment>
<dbReference type="Gene3D" id="3.40.50.300">
    <property type="entry name" value="P-loop containing nucleotide triphosphate hydrolases"/>
    <property type="match status" value="1"/>
</dbReference>
<proteinExistence type="predicted"/>
<gene>
    <name evidence="2" type="ORF">U3653_05505</name>
</gene>
<dbReference type="InterPro" id="IPR016032">
    <property type="entry name" value="Sig_transdc_resp-reg_C-effctor"/>
</dbReference>
<dbReference type="EMBL" id="JAYKYQ010000002">
    <property type="protein sequence ID" value="MEB3509467.1"/>
    <property type="molecule type" value="Genomic_DNA"/>
</dbReference>
<dbReference type="SMART" id="SM00421">
    <property type="entry name" value="HTH_LUXR"/>
    <property type="match status" value="1"/>
</dbReference>